<organism evidence="2 3">
    <name type="scientific">Petrolisthes cinctipes</name>
    <name type="common">Flat porcelain crab</name>
    <dbReference type="NCBI Taxonomy" id="88211"/>
    <lineage>
        <taxon>Eukaryota</taxon>
        <taxon>Metazoa</taxon>
        <taxon>Ecdysozoa</taxon>
        <taxon>Arthropoda</taxon>
        <taxon>Crustacea</taxon>
        <taxon>Multicrustacea</taxon>
        <taxon>Malacostraca</taxon>
        <taxon>Eumalacostraca</taxon>
        <taxon>Eucarida</taxon>
        <taxon>Decapoda</taxon>
        <taxon>Pleocyemata</taxon>
        <taxon>Anomura</taxon>
        <taxon>Galatheoidea</taxon>
        <taxon>Porcellanidae</taxon>
        <taxon>Petrolisthes</taxon>
    </lineage>
</organism>
<evidence type="ECO:0000256" key="1">
    <source>
        <dbReference type="SAM" id="Phobius"/>
    </source>
</evidence>
<keyword evidence="1" id="KW-0472">Membrane</keyword>
<protein>
    <submittedName>
        <fullName evidence="2">Uncharacterized protein</fullName>
    </submittedName>
</protein>
<feature type="transmembrane region" description="Helical" evidence="1">
    <location>
        <begin position="112"/>
        <end position="143"/>
    </location>
</feature>
<comment type="caution">
    <text evidence="2">The sequence shown here is derived from an EMBL/GenBank/DDBJ whole genome shotgun (WGS) entry which is preliminary data.</text>
</comment>
<feature type="transmembrane region" description="Helical" evidence="1">
    <location>
        <begin position="48"/>
        <end position="67"/>
    </location>
</feature>
<name>A0AAE1EMH1_PETCI</name>
<keyword evidence="1" id="KW-1133">Transmembrane helix</keyword>
<evidence type="ECO:0000313" key="2">
    <source>
        <dbReference type="EMBL" id="KAK3856110.1"/>
    </source>
</evidence>
<proteinExistence type="predicted"/>
<evidence type="ECO:0000313" key="3">
    <source>
        <dbReference type="Proteomes" id="UP001286313"/>
    </source>
</evidence>
<gene>
    <name evidence="2" type="ORF">Pcinc_037533</name>
</gene>
<keyword evidence="1" id="KW-0812">Transmembrane</keyword>
<feature type="transmembrane region" description="Helical" evidence="1">
    <location>
        <begin position="21"/>
        <end position="42"/>
    </location>
</feature>
<reference evidence="2" key="1">
    <citation type="submission" date="2023-10" db="EMBL/GenBank/DDBJ databases">
        <title>Genome assemblies of two species of porcelain crab, Petrolisthes cinctipes and Petrolisthes manimaculis (Anomura: Porcellanidae).</title>
        <authorList>
            <person name="Angst P."/>
        </authorList>
    </citation>
    <scope>NUCLEOTIDE SEQUENCE</scope>
    <source>
        <strain evidence="2">PB745_01</strain>
        <tissue evidence="2">Gill</tissue>
    </source>
</reference>
<keyword evidence="3" id="KW-1185">Reference proteome</keyword>
<dbReference type="AlphaFoldDB" id="A0AAE1EMH1"/>
<dbReference type="Proteomes" id="UP001286313">
    <property type="component" value="Unassembled WGS sequence"/>
</dbReference>
<sequence>MEEQPSKVFLGPDLPGILLKFHLGFMSVGLLTIVLGGASIGYYEAYDFMDVVLAGGASLLAALCALLANKMNSLVLHAGSIATSAVALWFGYFSTPTCIVRAQVYYLDHTKLPALVVCDLLTLLVVMMMAALSLGVQTSVLWVSSKYRKEVRRREWDEQQLE</sequence>
<feature type="transmembrane region" description="Helical" evidence="1">
    <location>
        <begin position="74"/>
        <end position="92"/>
    </location>
</feature>
<dbReference type="EMBL" id="JAWQEG010005980">
    <property type="protein sequence ID" value="KAK3856110.1"/>
    <property type="molecule type" value="Genomic_DNA"/>
</dbReference>
<accession>A0AAE1EMH1</accession>